<proteinExistence type="predicted"/>
<evidence type="ECO:0000313" key="1">
    <source>
        <dbReference type="EMBL" id="EBO1634652.1"/>
    </source>
</evidence>
<dbReference type="AlphaFoldDB" id="A0A5T9UUI1"/>
<feature type="non-terminal residue" evidence="1">
    <location>
        <position position="1"/>
    </location>
</feature>
<dbReference type="EMBL" id="AAGHQA010000105">
    <property type="protein sequence ID" value="EBO1634652.1"/>
    <property type="molecule type" value="Genomic_DNA"/>
</dbReference>
<reference evidence="1" key="1">
    <citation type="submission" date="2019-06" db="EMBL/GenBank/DDBJ databases">
        <authorList>
            <consortium name="GenomeTrakr network: Whole genome sequencing for foodborne pathogen traceback"/>
        </authorList>
    </citation>
    <scope>NUCLEOTIDE SEQUENCE [LARGE SCALE GENOMIC DNA]</scope>
    <source>
        <strain evidence="1">FSIS21823107</strain>
    </source>
</reference>
<protein>
    <submittedName>
        <fullName evidence="1">Uncharacterized protein</fullName>
    </submittedName>
</protein>
<gene>
    <name evidence="1" type="ORF">EOV29_23950</name>
</gene>
<accession>A0A5T9UUI1</accession>
<comment type="caution">
    <text evidence="1">The sequence shown here is derived from an EMBL/GenBank/DDBJ whole genome shotgun (WGS) entry which is preliminary data.</text>
</comment>
<organism evidence="1">
    <name type="scientific">Salmonella enterica subsp. enterica serovar Kentucky</name>
    <dbReference type="NCBI Taxonomy" id="192955"/>
    <lineage>
        <taxon>Bacteria</taxon>
        <taxon>Pseudomonadati</taxon>
        <taxon>Pseudomonadota</taxon>
        <taxon>Gammaproteobacteria</taxon>
        <taxon>Enterobacterales</taxon>
        <taxon>Enterobacteriaceae</taxon>
        <taxon>Salmonella</taxon>
    </lineage>
</organism>
<dbReference type="Proteomes" id="UP000839714">
    <property type="component" value="Unassembled WGS sequence"/>
</dbReference>
<sequence length="70" mass="8511">GGNYYRMFLFSGSGYFYQPKKDDDKLIESNNSTKLNQDKSHEKNHYHYFVSYLTFESKYYSIYIITRQIK</sequence>
<name>A0A5T9UUI1_SALET</name>